<dbReference type="PANTHER" id="PTHR12558:SF13">
    <property type="entry name" value="CELL DIVISION CYCLE PROTEIN 27 HOMOLOG"/>
    <property type="match status" value="1"/>
</dbReference>
<dbReference type="SMART" id="SM00028">
    <property type="entry name" value="TPR"/>
    <property type="match status" value="5"/>
</dbReference>
<evidence type="ECO:0000313" key="3">
    <source>
        <dbReference type="EMBL" id="MBB3889689.1"/>
    </source>
</evidence>
<dbReference type="RefSeq" id="WP_183769689.1">
    <property type="nucleotide sequence ID" value="NZ_JACIDK010000001.1"/>
</dbReference>
<comment type="caution">
    <text evidence="3">The sequence shown here is derived from an EMBL/GenBank/DDBJ whole genome shotgun (WGS) entry which is preliminary data.</text>
</comment>
<dbReference type="PROSITE" id="PS50005">
    <property type="entry name" value="TPR"/>
    <property type="match status" value="3"/>
</dbReference>
<accession>A0A839ZV86</accession>
<keyword evidence="2" id="KW-0732">Signal</keyword>
<dbReference type="EMBL" id="JACIDK010000001">
    <property type="protein sequence ID" value="MBB3889689.1"/>
    <property type="molecule type" value="Genomic_DNA"/>
</dbReference>
<dbReference type="PANTHER" id="PTHR12558">
    <property type="entry name" value="CELL DIVISION CYCLE 16,23,27"/>
    <property type="match status" value="1"/>
</dbReference>
<dbReference type="Proteomes" id="UP000530564">
    <property type="component" value="Unassembled WGS sequence"/>
</dbReference>
<dbReference type="PROSITE" id="PS51257">
    <property type="entry name" value="PROKAR_LIPOPROTEIN"/>
    <property type="match status" value="1"/>
</dbReference>
<dbReference type="InterPro" id="IPR011990">
    <property type="entry name" value="TPR-like_helical_dom_sf"/>
</dbReference>
<feature type="repeat" description="TPR" evidence="1">
    <location>
        <begin position="506"/>
        <end position="539"/>
    </location>
</feature>
<dbReference type="Gene3D" id="1.25.40.10">
    <property type="entry name" value="Tetratricopeptide repeat domain"/>
    <property type="match status" value="4"/>
</dbReference>
<dbReference type="SUPFAM" id="SSF48452">
    <property type="entry name" value="TPR-like"/>
    <property type="match status" value="1"/>
</dbReference>
<protein>
    <submittedName>
        <fullName evidence="3">Tetratricopeptide (TPR) repeat protein</fullName>
    </submittedName>
</protein>
<sequence>MRRLLVALAPLLLVTACATAPQDVAWTPPVNDGMGGSAYGAFLAGQGALNDGAGAEAAAYFERAELEGGSSDLLRDRAFTAAVLAGDIPKAAALAPDGVDASEATKRLGQLVIAVELMAQGKGKEAHAALSGDAIGFPHRGAAALLAPWAAAMAGDTEGSLVRPEMRGDRVVDYFGQLGQAWLYERARRYDEAETDFKALTGGDAPGDIAVQAYGAFLERRNRRADAVALYDRSLAVTPNNENLIAARARAAAGKSAPAAPNLRQGAAQVLVAPAATMLAAKQEQLGLAYLRLALRLDPGRDTAWLMVGDIMEAAGDVDGARAAYGKPKPGSNEYSAARSKLAWSYQNAKQSDVALKMAQEAAASGDAEAKLTYADLLRANERYDDSAQVLSGLIEASSTPDWRLLYMRGVAYERAGHWPEGERDLKAALELRPDEPELLNYLGYTWIDRGERLAEALGMVERAVAANPQSGAMVDSLGWAHYRLGDYKKAVDLLEQAVELEAGDPEINNHLGDAYWRVGRRIEAEYQWRRVLTLDPDPKIKADVEAKLASGQGPKGPSAAPRIAGQ</sequence>
<dbReference type="AlphaFoldDB" id="A0A839ZV86"/>
<dbReference type="Pfam" id="PF13432">
    <property type="entry name" value="TPR_16"/>
    <property type="match status" value="2"/>
</dbReference>
<keyword evidence="4" id="KW-1185">Reference proteome</keyword>
<evidence type="ECO:0000256" key="2">
    <source>
        <dbReference type="SAM" id="SignalP"/>
    </source>
</evidence>
<organism evidence="3 4">
    <name type="scientific">Phenylobacterium haematophilum</name>
    <dbReference type="NCBI Taxonomy" id="98513"/>
    <lineage>
        <taxon>Bacteria</taxon>
        <taxon>Pseudomonadati</taxon>
        <taxon>Pseudomonadota</taxon>
        <taxon>Alphaproteobacteria</taxon>
        <taxon>Caulobacterales</taxon>
        <taxon>Caulobacteraceae</taxon>
        <taxon>Phenylobacterium</taxon>
    </lineage>
</organism>
<name>A0A839ZV86_9CAUL</name>
<evidence type="ECO:0000256" key="1">
    <source>
        <dbReference type="PROSITE-ProRule" id="PRU00339"/>
    </source>
</evidence>
<dbReference type="InterPro" id="IPR019734">
    <property type="entry name" value="TPR_rpt"/>
</dbReference>
<proteinExistence type="predicted"/>
<feature type="repeat" description="TPR" evidence="1">
    <location>
        <begin position="472"/>
        <end position="505"/>
    </location>
</feature>
<feature type="repeat" description="TPR" evidence="1">
    <location>
        <begin position="403"/>
        <end position="436"/>
    </location>
</feature>
<dbReference type="Pfam" id="PF13414">
    <property type="entry name" value="TPR_11"/>
    <property type="match status" value="1"/>
</dbReference>
<feature type="chain" id="PRO_5032879686" evidence="2">
    <location>
        <begin position="21"/>
        <end position="567"/>
    </location>
</feature>
<feature type="signal peptide" evidence="2">
    <location>
        <begin position="1"/>
        <end position="20"/>
    </location>
</feature>
<keyword evidence="1" id="KW-0802">TPR repeat</keyword>
<evidence type="ECO:0000313" key="4">
    <source>
        <dbReference type="Proteomes" id="UP000530564"/>
    </source>
</evidence>
<gene>
    <name evidence="3" type="ORF">GGQ61_000386</name>
</gene>
<reference evidence="3 4" key="1">
    <citation type="submission" date="2020-08" db="EMBL/GenBank/DDBJ databases">
        <title>Genomic Encyclopedia of Type Strains, Phase IV (KMG-IV): sequencing the most valuable type-strain genomes for metagenomic binning, comparative biology and taxonomic classification.</title>
        <authorList>
            <person name="Goeker M."/>
        </authorList>
    </citation>
    <scope>NUCLEOTIDE SEQUENCE [LARGE SCALE GENOMIC DNA]</scope>
    <source>
        <strain evidence="3 4">DSM 21793</strain>
    </source>
</reference>